<feature type="transmembrane region" description="Helical" evidence="2">
    <location>
        <begin position="100"/>
        <end position="124"/>
    </location>
</feature>
<evidence type="ECO:0000313" key="3">
    <source>
        <dbReference type="EMBL" id="KAF2137403.1"/>
    </source>
</evidence>
<dbReference type="GeneID" id="54302868"/>
<sequence>MAPTLQDPDGVDMVQQPPISFRPSRESGRDRLSFELGILDTAGRSSSQLLNDDVSRDNAQHAFTEAPEPVAEPLIHESSASSNAAVESDHKASQAPKLGLVAPISMAVAFVAGIAFSAGHHFYYSWLDGQVVGSTDTQQYSLRFGNAFVFLAKCCFCASANVAFTQWLWRALRQKYISTKGLDAAFSANETLLSFFDLDMLSKVKIGAILAAATWCIPLIALVTPATLSGFVVAPVPMPLFPQYLPLNSTGFNGLDSSPQLLRWTTMQRIAALMLAEQYITDISPRFGKLILSTATTGQQFAISQPFSNANSNYLVDFYAPRIKCDKSSADVAYNMTVAAARYQPGSGYGYYNTSKMNFTKLEYFQSDFGYYRQIGYFAIIPFRDVFNVNKISNTKEEGLWIKTSNIKEEEFGFNSGESNELNIVIRDHDPDTNATVPKFITCQLWNASWTVNITFRDNVQNVQVMGVELLNRTTLQLRSWDPSLPSSLGYNMNQALYTAYFLGIAKNLLGYIIGIMSPPRGTFLSYGSDIQKTVLAGSTEYVAMMRNKGDEWNVSLQESHKPLAAMIEEFSQNVTLNMMADNYFRYV</sequence>
<name>A0A6A6B207_9PEZI</name>
<organism evidence="3 4">
    <name type="scientific">Aplosporella prunicola CBS 121167</name>
    <dbReference type="NCBI Taxonomy" id="1176127"/>
    <lineage>
        <taxon>Eukaryota</taxon>
        <taxon>Fungi</taxon>
        <taxon>Dikarya</taxon>
        <taxon>Ascomycota</taxon>
        <taxon>Pezizomycotina</taxon>
        <taxon>Dothideomycetes</taxon>
        <taxon>Dothideomycetes incertae sedis</taxon>
        <taxon>Botryosphaeriales</taxon>
        <taxon>Aplosporellaceae</taxon>
        <taxon>Aplosporella</taxon>
    </lineage>
</organism>
<dbReference type="AlphaFoldDB" id="A0A6A6B207"/>
<feature type="transmembrane region" description="Helical" evidence="2">
    <location>
        <begin position="144"/>
        <end position="169"/>
    </location>
</feature>
<protein>
    <submittedName>
        <fullName evidence="3">Uncharacterized protein</fullName>
    </submittedName>
</protein>
<dbReference type="EMBL" id="ML995503">
    <property type="protein sequence ID" value="KAF2137403.1"/>
    <property type="molecule type" value="Genomic_DNA"/>
</dbReference>
<dbReference type="OrthoDB" id="5322539at2759"/>
<proteinExistence type="predicted"/>
<dbReference type="PANTHER" id="PTHR35041:SF3">
    <property type="entry name" value="FORMYLMETHIONINE DEFORMYLASE-LIKE PROTEIN"/>
    <property type="match status" value="1"/>
</dbReference>
<keyword evidence="2" id="KW-0472">Membrane</keyword>
<feature type="transmembrane region" description="Helical" evidence="2">
    <location>
        <begin position="208"/>
        <end position="234"/>
    </location>
</feature>
<gene>
    <name evidence="3" type="ORF">K452DRAFT_341160</name>
</gene>
<evidence type="ECO:0000256" key="2">
    <source>
        <dbReference type="SAM" id="Phobius"/>
    </source>
</evidence>
<keyword evidence="2" id="KW-1133">Transmembrane helix</keyword>
<dbReference type="Proteomes" id="UP000799438">
    <property type="component" value="Unassembled WGS sequence"/>
</dbReference>
<keyword evidence="2" id="KW-0812">Transmembrane</keyword>
<dbReference type="PANTHER" id="PTHR35041">
    <property type="entry name" value="MEDIATOR OF RNA POLYMERASE II TRANSCRIPTION SUBUNIT 1"/>
    <property type="match status" value="1"/>
</dbReference>
<evidence type="ECO:0000256" key="1">
    <source>
        <dbReference type="SAM" id="MobiDB-lite"/>
    </source>
</evidence>
<keyword evidence="4" id="KW-1185">Reference proteome</keyword>
<evidence type="ECO:0000313" key="4">
    <source>
        <dbReference type="Proteomes" id="UP000799438"/>
    </source>
</evidence>
<dbReference type="RefSeq" id="XP_033393119.1">
    <property type="nucleotide sequence ID" value="XM_033545362.1"/>
</dbReference>
<reference evidence="3" key="1">
    <citation type="journal article" date="2020" name="Stud. Mycol.">
        <title>101 Dothideomycetes genomes: a test case for predicting lifestyles and emergence of pathogens.</title>
        <authorList>
            <person name="Haridas S."/>
            <person name="Albert R."/>
            <person name="Binder M."/>
            <person name="Bloem J."/>
            <person name="Labutti K."/>
            <person name="Salamov A."/>
            <person name="Andreopoulos B."/>
            <person name="Baker S."/>
            <person name="Barry K."/>
            <person name="Bills G."/>
            <person name="Bluhm B."/>
            <person name="Cannon C."/>
            <person name="Castanera R."/>
            <person name="Culley D."/>
            <person name="Daum C."/>
            <person name="Ezra D."/>
            <person name="Gonzalez J."/>
            <person name="Henrissat B."/>
            <person name="Kuo A."/>
            <person name="Liang C."/>
            <person name="Lipzen A."/>
            <person name="Lutzoni F."/>
            <person name="Magnuson J."/>
            <person name="Mondo S."/>
            <person name="Nolan M."/>
            <person name="Ohm R."/>
            <person name="Pangilinan J."/>
            <person name="Park H.-J."/>
            <person name="Ramirez L."/>
            <person name="Alfaro M."/>
            <person name="Sun H."/>
            <person name="Tritt A."/>
            <person name="Yoshinaga Y."/>
            <person name="Zwiers L.-H."/>
            <person name="Turgeon B."/>
            <person name="Goodwin S."/>
            <person name="Spatafora J."/>
            <person name="Crous P."/>
            <person name="Grigoriev I."/>
        </authorList>
    </citation>
    <scope>NUCLEOTIDE SEQUENCE</scope>
    <source>
        <strain evidence="3">CBS 121167</strain>
    </source>
</reference>
<feature type="region of interest" description="Disordered" evidence="1">
    <location>
        <begin position="1"/>
        <end position="28"/>
    </location>
</feature>
<accession>A0A6A6B207</accession>